<dbReference type="InterPro" id="IPR002716">
    <property type="entry name" value="PIN_dom"/>
</dbReference>
<sequence>MDTPKTSIATGIELQYVMEDEWPRDRVVRAYQEIADLGIEIIPLGGDALDAAAKLRSQYDSLNIFDGVHPGTAQTLDDPIVSTDTLYPNIPEVESIDQRDLE</sequence>
<reference evidence="3" key="1">
    <citation type="submission" date="2019-01" db="EMBL/GenBank/DDBJ databases">
        <title>Complete genome of Halorubrum ezzemoulense strain FB21.</title>
        <authorList>
            <person name="Feng Y."/>
            <person name="Louyakis A.S."/>
            <person name="Papke R.T."/>
            <person name="Gogarten J.P."/>
        </authorList>
    </citation>
    <scope>NUCLEOTIDE SEQUENCE [LARGE SCALE GENOMIC DNA]</scope>
    <source>
        <strain evidence="3">Fb21</strain>
        <plasmid evidence="3">megaPlasmid</plasmid>
    </source>
</reference>
<geneLocation type="plasmid" evidence="3">
    <name>megaPlasmid</name>
</geneLocation>
<keyword evidence="2" id="KW-0614">Plasmid</keyword>
<evidence type="ECO:0000259" key="1">
    <source>
        <dbReference type="Pfam" id="PF01850"/>
    </source>
</evidence>
<evidence type="ECO:0000313" key="2">
    <source>
        <dbReference type="EMBL" id="QAY21494.1"/>
    </source>
</evidence>
<evidence type="ECO:0000313" key="3">
    <source>
        <dbReference type="Proteomes" id="UP000293073"/>
    </source>
</evidence>
<dbReference type="KEGG" id="hezz:EO776_15955"/>
<dbReference type="Gene3D" id="3.40.50.1010">
    <property type="entry name" value="5'-nuclease"/>
    <property type="match status" value="1"/>
</dbReference>
<protein>
    <submittedName>
        <fullName evidence="2">PIN domain-containing protein</fullName>
    </submittedName>
</protein>
<dbReference type="EMBL" id="CP034941">
    <property type="protein sequence ID" value="QAY21494.1"/>
    <property type="molecule type" value="Genomic_DNA"/>
</dbReference>
<dbReference type="AlphaFoldDB" id="A0A256K608"/>
<proteinExistence type="predicted"/>
<dbReference type="Proteomes" id="UP000293073">
    <property type="component" value="Plasmid megaplasmid"/>
</dbReference>
<feature type="domain" description="PIN" evidence="1">
    <location>
        <begin position="6"/>
        <end position="88"/>
    </location>
</feature>
<gene>
    <name evidence="2" type="ORF">EO776_15955</name>
</gene>
<dbReference type="InterPro" id="IPR029060">
    <property type="entry name" value="PIN-like_dom_sf"/>
</dbReference>
<accession>A0A256K608</accession>
<dbReference type="Pfam" id="PF01850">
    <property type="entry name" value="PIN"/>
    <property type="match status" value="1"/>
</dbReference>
<dbReference type="SUPFAM" id="SSF88723">
    <property type="entry name" value="PIN domain-like"/>
    <property type="match status" value="1"/>
</dbReference>
<name>A0A256K608_HALEZ</name>
<organism evidence="2 3">
    <name type="scientific">Halorubrum ezzemoulense</name>
    <name type="common">Halorubrum chaoviator</name>
    <dbReference type="NCBI Taxonomy" id="337243"/>
    <lineage>
        <taxon>Archaea</taxon>
        <taxon>Methanobacteriati</taxon>
        <taxon>Methanobacteriota</taxon>
        <taxon>Stenosarchaea group</taxon>
        <taxon>Halobacteria</taxon>
        <taxon>Halobacteriales</taxon>
        <taxon>Haloferacaceae</taxon>
        <taxon>Halorubrum</taxon>
    </lineage>
</organism>